<name>A0A7I8J5N2_SPIIN</name>
<evidence type="ECO:0000256" key="1">
    <source>
        <dbReference type="SAM" id="Phobius"/>
    </source>
</evidence>
<sequence>MDLPAGDSERPWPPAVAVGATTAAYWLNWRVLVCAFWILSSVTVAAISISRSEARSSGEEEREREEREQDEPRGPLLYEEDTWRPCLEKIHPAWLLGFRVLAFSVLSALLVVNLVAQGGEMFYFYTQWTFALVTLYFGFLQIGSLLSCYGCRKLLGQPECKRPRGTHPDAENPMYAAPTSLENEKIYPMMERCDSEEENLASPLAGFWAHTFQIIFQVSGGAVMLTDCVFWLVIVPFLTAKDYSLDFFMSGMHSMNAIFLLGDTALNSLRFPWFRISYFVLFTAVYVIFQWVIHASTPIWWPYPFLDLSSPYAPLWYFSVGVMHVPCFAIFPLLIKAKHLLLSRWFPQSYQLRKY</sequence>
<keyword evidence="1" id="KW-0812">Transmembrane</keyword>
<proteinExistence type="predicted"/>
<keyword evidence="1" id="KW-0472">Membrane</keyword>
<gene>
    <name evidence="2" type="ORF">SI7747_09011926</name>
</gene>
<feature type="transmembrane region" description="Helical" evidence="1">
    <location>
        <begin position="128"/>
        <end position="149"/>
    </location>
</feature>
<dbReference type="EMBL" id="CACRZD030000009">
    <property type="protein sequence ID" value="CAA6665537.1"/>
    <property type="molecule type" value="Genomic_DNA"/>
</dbReference>
<feature type="transmembrane region" description="Helical" evidence="1">
    <location>
        <begin position="29"/>
        <end position="49"/>
    </location>
</feature>
<dbReference type="Proteomes" id="UP001189122">
    <property type="component" value="Unassembled WGS sequence"/>
</dbReference>
<dbReference type="PANTHER" id="PTHR12242:SF22">
    <property type="entry name" value="OS02G0130600 PROTEIN"/>
    <property type="match status" value="1"/>
</dbReference>
<keyword evidence="1" id="KW-1133">Transmembrane helix</keyword>
<accession>A0A7I8J5N2</accession>
<evidence type="ECO:0000313" key="2">
    <source>
        <dbReference type="EMBL" id="CAA2626219.1"/>
    </source>
</evidence>
<evidence type="ECO:0000313" key="3">
    <source>
        <dbReference type="Proteomes" id="UP001189122"/>
    </source>
</evidence>
<feature type="transmembrane region" description="Helical" evidence="1">
    <location>
        <begin position="247"/>
        <end position="266"/>
    </location>
</feature>
<dbReference type="EMBL" id="LR743596">
    <property type="protein sequence ID" value="CAA2626219.1"/>
    <property type="molecule type" value="Genomic_DNA"/>
</dbReference>
<dbReference type="AlphaFoldDB" id="A0A7I8J5N2"/>
<organism evidence="2">
    <name type="scientific">Spirodela intermedia</name>
    <name type="common">Intermediate duckweed</name>
    <dbReference type="NCBI Taxonomy" id="51605"/>
    <lineage>
        <taxon>Eukaryota</taxon>
        <taxon>Viridiplantae</taxon>
        <taxon>Streptophyta</taxon>
        <taxon>Embryophyta</taxon>
        <taxon>Tracheophyta</taxon>
        <taxon>Spermatophyta</taxon>
        <taxon>Magnoliopsida</taxon>
        <taxon>Liliopsida</taxon>
        <taxon>Araceae</taxon>
        <taxon>Lemnoideae</taxon>
        <taxon>Spirodela</taxon>
    </lineage>
</organism>
<reference evidence="2 3" key="1">
    <citation type="submission" date="2019-12" db="EMBL/GenBank/DDBJ databases">
        <authorList>
            <person name="Scholz U."/>
            <person name="Mascher M."/>
            <person name="Fiebig A."/>
        </authorList>
    </citation>
    <scope>NUCLEOTIDE SEQUENCE</scope>
</reference>
<feature type="transmembrane region" description="Helical" evidence="1">
    <location>
        <begin position="93"/>
        <end position="116"/>
    </location>
</feature>
<dbReference type="GO" id="GO:0016020">
    <property type="term" value="C:membrane"/>
    <property type="evidence" value="ECO:0007669"/>
    <property type="project" value="TreeGrafter"/>
</dbReference>
<keyword evidence="3" id="KW-1185">Reference proteome</keyword>
<dbReference type="PANTHER" id="PTHR12242">
    <property type="entry name" value="OS02G0130600 PROTEIN-RELATED"/>
    <property type="match status" value="1"/>
</dbReference>
<feature type="transmembrane region" description="Helical" evidence="1">
    <location>
        <begin position="315"/>
        <end position="335"/>
    </location>
</feature>
<feature type="transmembrane region" description="Helical" evidence="1">
    <location>
        <begin position="278"/>
        <end position="303"/>
    </location>
</feature>
<feature type="transmembrane region" description="Helical" evidence="1">
    <location>
        <begin position="214"/>
        <end position="235"/>
    </location>
</feature>
<protein>
    <submittedName>
        <fullName evidence="2">Uncharacterized protein</fullName>
    </submittedName>
</protein>